<dbReference type="PROSITE" id="PS50245">
    <property type="entry name" value="CAP_GLY_2"/>
    <property type="match status" value="1"/>
</dbReference>
<feature type="compositionally biased region" description="Basic and acidic residues" evidence="2">
    <location>
        <begin position="1526"/>
        <end position="1538"/>
    </location>
</feature>
<feature type="compositionally biased region" description="Basic and acidic residues" evidence="2">
    <location>
        <begin position="515"/>
        <end position="535"/>
    </location>
</feature>
<sequence>MSVTLVTILAQTHTHSSKRITAIVSNVSLFCRIMSSREDGDGSGLGPRSHVQDVSLAWDSLLEAKHVLQRIENKVDIQNQRRKQAQKVRRRLQLDRESLSGPDSCSSVIKDSSPLGSQQSNRMRPDETFTLLSVSSFPSKMDIPWDLSHNTRPTTVLLGEEPSVVNFHHNHMDFTRKNILAKSSQENILNGQVMALAGSSVDQVQKTSHVGLQTYAPEGEMGDLVNPYLEETSPWHGEHIGPRSSPITPSPPPKDDLYVQKLEHLKRRSPRSKLDKLKEKIQEQKKRQELSKKNLPKPRPNSDPLHKPTMKRKVCKVTFTPAAPHHKVFGATDKDPIPPNCKEDDIKREKENLKQKSHKIEEDTVSSKEKTKTLKSRSPVTRKLSFKSPSPERKTKNCGLYGASAWREGQKLVQQILGPSPVVLHRSPKADDQHSMQKGSCRRCQKIASPNSLKPQKNTKVKVKGRQDRTPVISHISAEEQGSNPASKDEDKAGKCKRPKSFSPKPVQPVTCNNPEKRSLGKENVGSDHEGQSKDSKRRSSYSAEQIRDFMKKKAMERQKTERENQTMMKKVVQMRKEKIDHVLKKQKEAFPPRKGVTSTVSWKTPHIQPCEAENVRNKLSEWIHATSEDLLREDEGGSRNSKKQKTENLSKKEQSSPLRLQDLAPAKVEDIQVKDVNSSKWLNDDPLPSHKTSDVFLQCRGHQEHLHTLWATAKDLGRRVELECTRLGSPSLGQHSEMSVSSPSPASQVTQVSGKYPIVAEKNLQVNTRTSPEEPREKTTQTKKLHPKDHSEKRKKSSFIHRSASTSPHRESDVRSPKLQRETSLSPPRRKTGSPRRTTSPAYSDKKGKRGISHYKETSPMVTRMDIASKIKAKLQQQEKDLSTLRLKAEAEAEEAQRCLEEMLRLNKRKSPGLRTSSPEKLQPHGQDIGNDRFRAGSQARMEVVKRCTGSPVTAHGTVNAAPTDTESPEHSWDHTEPATDSTSKWSEVGQFYGSPNMFTRFSLEMSQQYLREEELRARHQTALLRLREEALKEKTKAELALLNQQKIYWETKNEPSKVEEFLKQEREIQRNLKQEQAEILHLHNIYKAAHQERKLLLRQQKEILRIQQAAVHIQQKLHNSGVRLQDLGDLNPSTQQSRCDTLHDSTFPSEHLNQDTQSAISDLSEDEDIKGKTQSKETYLAQRSESKSISPAPEVCDSTRSGLQNRDKKEEAAYIPDGTAEDNLLLDDGRRSTGSPPNHLTIPKHSQEDQSNHSTARQWGEAHEENVSRNKNEISEETFVNRQETEKEAAGQSRDNLDWNDEDKKITEKQDPKKILGTKEAASNEHSVSEPVNNHSSRTIQAPSSSESPSRASDIVALSPSLGEFRKVSAKLINISESSVSASDRLQGGEDTESGDSEVFDMESSEVPPGRAFNKEWGENLINQDDDIITDGDKQTTSPTKFPESRKAVILVMKETQSKTETAPLACESFPTSEDLTESDTKTHGVNHSPENQDGSIVRVTDTHKATSMSPKDDGNAAGMSSPDTKERQRMTETNEKQSVTESAICRKIEMMPFHAPTSKDLFQIKSFPHRSEGDIIFITDEVLQPIEDTLSEILSPVDEKLSYESAELYSQQQDQSEELPSLPRDPDSIYSADSDSEDFPTPPEGILLSRSGSLQSSSEASLIDEIHLLYDSLLTEETLLPPDQIVNMERSPLEIENSRPEVMKPCRPFLTLSKAEDTIQDPLSTFEIGDRVLVKLSKPGTLMYKGLTSFQAGYWAGVALDKPEGDNDGTYEGVRYFECSKKCGVFVRPGQISHLLFDDVDGSDPQKDEDDDYSFGGSPSPGDGQPQDEGTSRRQHEEKEVGKFSSEKDTKQNQFRSSENGNDPQDADISPRSLHTPPEGPIVQDKSPDPASQTKQCCRGDTNKLIVPIPPQDDKHRLLVKVTDEAISGVLCDATGTYSKISAPETESVMNGGEEEDEKCVRAEEGSCNHLSAVTTREAGGYVDTLVVDVIDDCIKEYKKIKSEKGKKCILQSNGNYSPPVLVSGEDRLSALMSFTDGIFEELVKDSLQVIADISSNRAQGCPSPAGGTLPSR</sequence>
<keyword evidence="1" id="KW-0175">Coiled coil</keyword>
<feature type="coiled-coil region" evidence="1">
    <location>
        <begin position="61"/>
        <end position="88"/>
    </location>
</feature>
<dbReference type="SUPFAM" id="SSF74924">
    <property type="entry name" value="Cap-Gly domain"/>
    <property type="match status" value="1"/>
</dbReference>
<feature type="compositionally biased region" description="Basic residues" evidence="2">
    <location>
        <begin position="782"/>
        <end position="800"/>
    </location>
</feature>
<dbReference type="GO" id="GO:0034453">
    <property type="term" value="P:microtubule anchoring"/>
    <property type="evidence" value="ECO:0007669"/>
    <property type="project" value="InterPro"/>
</dbReference>
<feature type="compositionally biased region" description="Basic and acidic residues" evidence="2">
    <location>
        <begin position="969"/>
        <end position="979"/>
    </location>
</feature>
<feature type="region of interest" description="Disordered" evidence="2">
    <location>
        <begin position="949"/>
        <end position="988"/>
    </location>
</feature>
<feature type="region of interest" description="Disordered" evidence="2">
    <location>
        <begin position="910"/>
        <end position="934"/>
    </location>
</feature>
<feature type="compositionally biased region" description="Basic and acidic residues" evidence="2">
    <location>
        <begin position="546"/>
        <end position="565"/>
    </location>
</feature>
<keyword evidence="5" id="KW-1185">Reference proteome</keyword>
<feature type="compositionally biased region" description="Basic and acidic residues" evidence="2">
    <location>
        <begin position="809"/>
        <end position="822"/>
    </location>
</feature>
<dbReference type="InterPro" id="IPR000938">
    <property type="entry name" value="CAP-Gly_domain"/>
</dbReference>
<feature type="region of interest" description="Disordered" evidence="2">
    <location>
        <begin position="350"/>
        <end position="397"/>
    </location>
</feature>
<accession>A0AAV7A0F6</accession>
<gene>
    <name evidence="4" type="ORF">GDO81_003909</name>
</gene>
<dbReference type="Proteomes" id="UP000824782">
    <property type="component" value="Unassembled WGS sequence"/>
</dbReference>
<evidence type="ECO:0000259" key="3">
    <source>
        <dbReference type="PROSITE" id="PS50245"/>
    </source>
</evidence>
<dbReference type="Gene3D" id="2.30.30.190">
    <property type="entry name" value="CAP Gly-rich-like domain"/>
    <property type="match status" value="1"/>
</dbReference>
<evidence type="ECO:0000256" key="1">
    <source>
        <dbReference type="SAM" id="Coils"/>
    </source>
</evidence>
<feature type="region of interest" description="Disordered" evidence="2">
    <location>
        <begin position="1379"/>
        <end position="1421"/>
    </location>
</feature>
<evidence type="ECO:0000313" key="4">
    <source>
        <dbReference type="EMBL" id="KAG8554824.1"/>
    </source>
</evidence>
<evidence type="ECO:0000313" key="5">
    <source>
        <dbReference type="Proteomes" id="UP000824782"/>
    </source>
</evidence>
<feature type="region of interest" description="Disordered" evidence="2">
    <location>
        <begin position="1427"/>
        <end position="1446"/>
    </location>
</feature>
<feature type="region of interest" description="Disordered" evidence="2">
    <location>
        <begin position="1800"/>
        <end position="1912"/>
    </location>
</feature>
<organism evidence="4 5">
    <name type="scientific">Engystomops pustulosus</name>
    <name type="common">Tungara frog</name>
    <name type="synonym">Physalaemus pustulosus</name>
    <dbReference type="NCBI Taxonomy" id="76066"/>
    <lineage>
        <taxon>Eukaryota</taxon>
        <taxon>Metazoa</taxon>
        <taxon>Chordata</taxon>
        <taxon>Craniata</taxon>
        <taxon>Vertebrata</taxon>
        <taxon>Euteleostomi</taxon>
        <taxon>Amphibia</taxon>
        <taxon>Batrachia</taxon>
        <taxon>Anura</taxon>
        <taxon>Neobatrachia</taxon>
        <taxon>Hyloidea</taxon>
        <taxon>Leptodactylidae</taxon>
        <taxon>Leiuperinae</taxon>
        <taxon>Engystomops</taxon>
    </lineage>
</organism>
<feature type="compositionally biased region" description="Acidic residues" evidence="2">
    <location>
        <begin position="1392"/>
        <end position="1406"/>
    </location>
</feature>
<dbReference type="InterPro" id="IPR028750">
    <property type="entry name" value="CEP350/CC187"/>
</dbReference>
<feature type="compositionally biased region" description="Basic and acidic residues" evidence="2">
    <location>
        <begin position="1304"/>
        <end position="1316"/>
    </location>
</feature>
<feature type="compositionally biased region" description="Polar residues" evidence="2">
    <location>
        <begin position="1326"/>
        <end position="1343"/>
    </location>
</feature>
<feature type="region of interest" description="Disordered" evidence="2">
    <location>
        <begin position="1467"/>
        <end position="1544"/>
    </location>
</feature>
<feature type="region of interest" description="Disordered" evidence="2">
    <location>
        <begin position="584"/>
        <end position="603"/>
    </location>
</feature>
<feature type="region of interest" description="Disordered" evidence="2">
    <location>
        <begin position="1610"/>
        <end position="1654"/>
    </location>
</feature>
<feature type="region of interest" description="Disordered" evidence="2">
    <location>
        <begin position="631"/>
        <end position="667"/>
    </location>
</feature>
<feature type="compositionally biased region" description="Basic and acidic residues" evidence="2">
    <location>
        <begin position="1833"/>
        <end position="1854"/>
    </location>
</feature>
<feature type="compositionally biased region" description="Basic and acidic residues" evidence="2">
    <location>
        <begin position="1503"/>
        <end position="1517"/>
    </location>
</feature>
<feature type="domain" description="CAP-Gly" evidence="3">
    <location>
        <begin position="1749"/>
        <end position="1791"/>
    </location>
</feature>
<feature type="compositionally biased region" description="Low complexity" evidence="2">
    <location>
        <begin position="1344"/>
        <end position="1354"/>
    </location>
</feature>
<feature type="compositionally biased region" description="Basic and acidic residues" evidence="2">
    <location>
        <begin position="253"/>
        <end position="263"/>
    </location>
</feature>
<feature type="compositionally biased region" description="Polar residues" evidence="2">
    <location>
        <begin position="1855"/>
        <end position="1866"/>
    </location>
</feature>
<proteinExistence type="predicted"/>
<feature type="compositionally biased region" description="Acidic residues" evidence="2">
    <location>
        <begin position="1801"/>
        <end position="1816"/>
    </location>
</feature>
<dbReference type="Pfam" id="PF01302">
    <property type="entry name" value="CAP_GLY"/>
    <property type="match status" value="1"/>
</dbReference>
<feature type="compositionally biased region" description="Low complexity" evidence="2">
    <location>
        <begin position="1817"/>
        <end position="1831"/>
    </location>
</feature>
<feature type="region of interest" description="Disordered" evidence="2">
    <location>
        <begin position="218"/>
        <end position="311"/>
    </location>
</feature>
<dbReference type="PANTHER" id="PTHR13958">
    <property type="entry name" value="CENTROSOME-ASSOCIATED PROTEIN 350"/>
    <property type="match status" value="1"/>
</dbReference>
<feature type="compositionally biased region" description="Polar residues" evidence="2">
    <location>
        <begin position="101"/>
        <end position="122"/>
    </location>
</feature>
<protein>
    <recommendedName>
        <fullName evidence="3">CAP-Gly domain-containing protein</fullName>
    </recommendedName>
</protein>
<dbReference type="EMBL" id="WNYA01000010">
    <property type="protein sequence ID" value="KAG8554824.1"/>
    <property type="molecule type" value="Genomic_DNA"/>
</dbReference>
<dbReference type="InterPro" id="IPR036859">
    <property type="entry name" value="CAP-Gly_dom_sf"/>
</dbReference>
<feature type="coiled-coil region" evidence="1">
    <location>
        <begin position="869"/>
        <end position="910"/>
    </location>
</feature>
<dbReference type="SMART" id="SM01052">
    <property type="entry name" value="CAP_GLY"/>
    <property type="match status" value="1"/>
</dbReference>
<feature type="compositionally biased region" description="Basic and acidic residues" evidence="2">
    <location>
        <begin position="1262"/>
        <end position="1276"/>
    </location>
</feature>
<feature type="compositionally biased region" description="Polar residues" evidence="2">
    <location>
        <begin position="1133"/>
        <end position="1150"/>
    </location>
</feature>
<feature type="region of interest" description="Disordered" evidence="2">
    <location>
        <begin position="90"/>
        <end position="124"/>
    </location>
</feature>
<feature type="region of interest" description="Disordered" evidence="2">
    <location>
        <begin position="729"/>
        <end position="860"/>
    </location>
</feature>
<feature type="region of interest" description="Disordered" evidence="2">
    <location>
        <begin position="423"/>
        <end position="574"/>
    </location>
</feature>
<name>A0AAV7A0F6_ENGPU</name>
<feature type="region of interest" description="Disordered" evidence="2">
    <location>
        <begin position="1126"/>
        <end position="1354"/>
    </location>
</feature>
<dbReference type="GO" id="GO:0005813">
    <property type="term" value="C:centrosome"/>
    <property type="evidence" value="ECO:0007669"/>
    <property type="project" value="InterPro"/>
</dbReference>
<feature type="compositionally biased region" description="Basic and acidic residues" evidence="2">
    <location>
        <begin position="272"/>
        <end position="292"/>
    </location>
</feature>
<dbReference type="PANTHER" id="PTHR13958:SF3">
    <property type="entry name" value="CAP-GLY DOMAIN-CONTAINING PROTEIN-RELATED"/>
    <property type="match status" value="1"/>
</dbReference>
<feature type="compositionally biased region" description="Basic and acidic residues" evidence="2">
    <location>
        <begin position="350"/>
        <end position="372"/>
    </location>
</feature>
<feature type="compositionally biased region" description="Basic and acidic residues" evidence="2">
    <location>
        <begin position="645"/>
        <end position="655"/>
    </location>
</feature>
<feature type="compositionally biased region" description="Polar residues" evidence="2">
    <location>
        <begin position="1486"/>
        <end position="1497"/>
    </location>
</feature>
<dbReference type="GO" id="GO:0008017">
    <property type="term" value="F:microtubule binding"/>
    <property type="evidence" value="ECO:0007669"/>
    <property type="project" value="InterPro"/>
</dbReference>
<feature type="compositionally biased region" description="Low complexity" evidence="2">
    <location>
        <begin position="740"/>
        <end position="754"/>
    </location>
</feature>
<comment type="caution">
    <text evidence="4">The sequence shown here is derived from an EMBL/GenBank/DDBJ whole genome shotgun (WGS) entry which is preliminary data.</text>
</comment>
<evidence type="ECO:0000256" key="2">
    <source>
        <dbReference type="SAM" id="MobiDB-lite"/>
    </source>
</evidence>
<reference evidence="4" key="1">
    <citation type="thesis" date="2020" institute="ProQuest LLC" country="789 East Eisenhower Parkway, Ann Arbor, MI, USA">
        <title>Comparative Genomics and Chromosome Evolution.</title>
        <authorList>
            <person name="Mudd A.B."/>
        </authorList>
    </citation>
    <scope>NUCLEOTIDE SEQUENCE</scope>
    <source>
        <strain evidence="4">237g6f4</strain>
        <tissue evidence="4">Blood</tissue>
    </source>
</reference>
<feature type="coiled-coil region" evidence="1">
    <location>
        <begin position="1027"/>
        <end position="1080"/>
    </location>
</feature>
<feature type="compositionally biased region" description="Basic and acidic residues" evidence="2">
    <location>
        <begin position="772"/>
        <end position="781"/>
    </location>
</feature>